<keyword evidence="2" id="KW-1185">Reference proteome</keyword>
<evidence type="ECO:0000313" key="2">
    <source>
        <dbReference type="Proteomes" id="UP000289738"/>
    </source>
</evidence>
<accession>A0A445EFW5</accession>
<dbReference type="Proteomes" id="UP000289738">
    <property type="component" value="Chromosome A02"/>
</dbReference>
<sequence length="211" mass="23548">MRISRMLNAYTYPGCTQDVTRRHPSTARDLRRRDMAILELKNIVTSGTVGNRLGRALSSCRACLLNRARSQGCKSPTGFIEEGCSIVYVVSFGSSVVDFFTPNWAYTSSTMLQDFMEQSTAVIPLLCSPASCSSLMEPATCSALLRRIREQRAQNNKSLFNGNKFRDFCGNKLKSYVGKVFGSIRSTNHAVMGNEERLHVTWKEGHCQKLA</sequence>
<reference evidence="1 2" key="1">
    <citation type="submission" date="2019-01" db="EMBL/GenBank/DDBJ databases">
        <title>Sequencing of cultivated peanut Arachis hypogaea provides insights into genome evolution and oil improvement.</title>
        <authorList>
            <person name="Chen X."/>
        </authorList>
    </citation>
    <scope>NUCLEOTIDE SEQUENCE [LARGE SCALE GENOMIC DNA]</scope>
    <source>
        <strain evidence="2">cv. Fuhuasheng</strain>
        <tissue evidence="1">Leaves</tissue>
    </source>
</reference>
<dbReference type="EMBL" id="SDMP01000002">
    <property type="protein sequence ID" value="RYR74424.1"/>
    <property type="molecule type" value="Genomic_DNA"/>
</dbReference>
<proteinExistence type="predicted"/>
<dbReference type="AlphaFoldDB" id="A0A445EFW5"/>
<comment type="caution">
    <text evidence="1">The sequence shown here is derived from an EMBL/GenBank/DDBJ whole genome shotgun (WGS) entry which is preliminary data.</text>
</comment>
<evidence type="ECO:0000313" key="1">
    <source>
        <dbReference type="EMBL" id="RYR74424.1"/>
    </source>
</evidence>
<protein>
    <submittedName>
        <fullName evidence="1">Uncharacterized protein</fullName>
    </submittedName>
</protein>
<gene>
    <name evidence="1" type="ORF">Ahy_A02g009140</name>
</gene>
<organism evidence="1 2">
    <name type="scientific">Arachis hypogaea</name>
    <name type="common">Peanut</name>
    <dbReference type="NCBI Taxonomy" id="3818"/>
    <lineage>
        <taxon>Eukaryota</taxon>
        <taxon>Viridiplantae</taxon>
        <taxon>Streptophyta</taxon>
        <taxon>Embryophyta</taxon>
        <taxon>Tracheophyta</taxon>
        <taxon>Spermatophyta</taxon>
        <taxon>Magnoliopsida</taxon>
        <taxon>eudicotyledons</taxon>
        <taxon>Gunneridae</taxon>
        <taxon>Pentapetalae</taxon>
        <taxon>rosids</taxon>
        <taxon>fabids</taxon>
        <taxon>Fabales</taxon>
        <taxon>Fabaceae</taxon>
        <taxon>Papilionoideae</taxon>
        <taxon>50 kb inversion clade</taxon>
        <taxon>dalbergioids sensu lato</taxon>
        <taxon>Dalbergieae</taxon>
        <taxon>Pterocarpus clade</taxon>
        <taxon>Arachis</taxon>
    </lineage>
</organism>
<name>A0A445EFW5_ARAHY</name>